<dbReference type="SUPFAM" id="SSF160424">
    <property type="entry name" value="BH3703-like"/>
    <property type="match status" value="1"/>
</dbReference>
<sequence>MTGYVMAATDARGERLAERELPTAPTLREAAAFGDSHRTDYVSVRHGHDITLYGRDAAGAWSVLVTDAPAPVVVELRRRHDESCRRGLGRGGGAVPDGVGDPFLPLDLPLASGEDGYVLTAVDVDGEPFGERVSATPPTLEEAAEVGELHEADYVVVSRDDAELVTLYGRDAGGSWSVAAADVDAETAEEVCLWFDLTQHYRGRSPSSAPAGRVGHPLDRVPPPDGGGMPAARATALVAEHVREHRLDYPVQGLAADRFEAGWSVYAPVDVDESDPMAFLDMPVGRSVFLVSDIGRVKETSSSIPPREAEELFGAEEAYVRRRPAEERFLAELKDEVVRRESESEGPPQISSFTVEPPSEEVVAARAAGLLGPLAQQLALLGPAGWDRFTAAFSFTVSREVGQLRFWTGSRSTEVPVPEQIAVLVRRQRHLAARMPAGPWWRLLLELGHEGGANARIATVFDYGDRPLPDGHLLAPEHYRNDLAAYPRAGTPAWLAEYVTGAGGHGTAARTAPQAAAAEGRAGSPRSGAAAPGPGNAPAAQVPPQGRTSPVAPPSRPIPVLDTAIGRKRLYADPQVITYGKRSIALDEVEWVGYSVTHTATKRFLWPTSHESAFDFQVDKYPYHGGLGRDGVLVNFHAFRRVSEPPEEWLSLVNLSRQFLEPRLLAQLVAAVRRGETVTVGAGVKVDRGGVVCARPRVSLPWREVLGTQLRAGMVCVYRKGRNEPVLTVPMGYPNAVLIPDLIAEFMP</sequence>
<comment type="caution">
    <text evidence="2">The sequence shown here is derived from an EMBL/GenBank/DDBJ whole genome shotgun (WGS) entry which is preliminary data.</text>
</comment>
<feature type="compositionally biased region" description="Low complexity" evidence="1">
    <location>
        <begin position="507"/>
        <end position="546"/>
    </location>
</feature>
<dbReference type="EMBL" id="BMMP01000013">
    <property type="protein sequence ID" value="GGO53541.1"/>
    <property type="molecule type" value="Genomic_DNA"/>
</dbReference>
<evidence type="ECO:0000313" key="3">
    <source>
        <dbReference type="Proteomes" id="UP000631535"/>
    </source>
</evidence>
<dbReference type="Proteomes" id="UP000631535">
    <property type="component" value="Unassembled WGS sequence"/>
</dbReference>
<feature type="region of interest" description="Disordered" evidence="1">
    <location>
        <begin position="505"/>
        <end position="559"/>
    </location>
</feature>
<reference evidence="3" key="1">
    <citation type="journal article" date="2019" name="Int. J. Syst. Evol. Microbiol.">
        <title>The Global Catalogue of Microorganisms (GCM) 10K type strain sequencing project: providing services to taxonomists for standard genome sequencing and annotation.</title>
        <authorList>
            <consortium name="The Broad Institute Genomics Platform"/>
            <consortium name="The Broad Institute Genome Sequencing Center for Infectious Disease"/>
            <person name="Wu L."/>
            <person name="Ma J."/>
        </authorList>
    </citation>
    <scope>NUCLEOTIDE SEQUENCE [LARGE SCALE GENOMIC DNA]</scope>
    <source>
        <strain evidence="3">CGMCC 4.7178</strain>
    </source>
</reference>
<evidence type="ECO:0000313" key="2">
    <source>
        <dbReference type="EMBL" id="GGO53541.1"/>
    </source>
</evidence>
<gene>
    <name evidence="2" type="ORF">GCM10012287_40420</name>
</gene>
<dbReference type="InterPro" id="IPR036170">
    <property type="entry name" value="YezG-like_sf"/>
</dbReference>
<accession>A0ABQ2MNU1</accession>
<dbReference type="RefSeq" id="WP_229712046.1">
    <property type="nucleotide sequence ID" value="NZ_BMMP01000013.1"/>
</dbReference>
<keyword evidence="3" id="KW-1185">Reference proteome</keyword>
<evidence type="ECO:0000256" key="1">
    <source>
        <dbReference type="SAM" id="MobiDB-lite"/>
    </source>
</evidence>
<proteinExistence type="predicted"/>
<organism evidence="2 3">
    <name type="scientific">Streptomyces daqingensis</name>
    <dbReference type="NCBI Taxonomy" id="1472640"/>
    <lineage>
        <taxon>Bacteria</taxon>
        <taxon>Bacillati</taxon>
        <taxon>Actinomycetota</taxon>
        <taxon>Actinomycetes</taxon>
        <taxon>Kitasatosporales</taxon>
        <taxon>Streptomycetaceae</taxon>
        <taxon>Streptomyces</taxon>
    </lineage>
</organism>
<name>A0ABQ2MNU1_9ACTN</name>
<protein>
    <submittedName>
        <fullName evidence="2">Uncharacterized protein</fullName>
    </submittedName>
</protein>